<evidence type="ECO:0000256" key="3">
    <source>
        <dbReference type="ARBA" id="ARBA00023163"/>
    </source>
</evidence>
<evidence type="ECO:0000313" key="5">
    <source>
        <dbReference type="EMBL" id="OGD15523.1"/>
    </source>
</evidence>
<organism evidence="5 6">
    <name type="scientific">Candidatus Sediminicultor quintus</name>
    <dbReference type="NCBI Taxonomy" id="1797291"/>
    <lineage>
        <taxon>Bacteria</taxon>
        <taxon>Pseudomonadati</taxon>
        <taxon>Atribacterota</taxon>
        <taxon>Candidatus Phoenicimicrobiia</taxon>
        <taxon>Candidatus Pheonicimicrobiales</taxon>
        <taxon>Candidatus Phoenicimicrobiaceae</taxon>
        <taxon>Candidatus Sediminicultor</taxon>
    </lineage>
</organism>
<dbReference type="PROSITE" id="PS50949">
    <property type="entry name" value="HTH_GNTR"/>
    <property type="match status" value="1"/>
</dbReference>
<dbReference type="GO" id="GO:0045892">
    <property type="term" value="P:negative regulation of DNA-templated transcription"/>
    <property type="evidence" value="ECO:0007669"/>
    <property type="project" value="TreeGrafter"/>
</dbReference>
<dbReference type="Gene3D" id="3.40.1410.10">
    <property type="entry name" value="Chorismate lyase-like"/>
    <property type="match status" value="1"/>
</dbReference>
<dbReference type="FunFam" id="1.10.10.10:FF:000079">
    <property type="entry name" value="GntR family transcriptional regulator"/>
    <property type="match status" value="1"/>
</dbReference>
<dbReference type="GO" id="GO:0003700">
    <property type="term" value="F:DNA-binding transcription factor activity"/>
    <property type="evidence" value="ECO:0007669"/>
    <property type="project" value="InterPro"/>
</dbReference>
<evidence type="ECO:0000256" key="2">
    <source>
        <dbReference type="ARBA" id="ARBA00023125"/>
    </source>
</evidence>
<dbReference type="InterPro" id="IPR036388">
    <property type="entry name" value="WH-like_DNA-bd_sf"/>
</dbReference>
<dbReference type="SUPFAM" id="SSF64288">
    <property type="entry name" value="Chorismate lyase-like"/>
    <property type="match status" value="1"/>
</dbReference>
<evidence type="ECO:0000313" key="6">
    <source>
        <dbReference type="Proteomes" id="UP000177701"/>
    </source>
</evidence>
<accession>A0A1F5AAE9</accession>
<dbReference type="CDD" id="cd07377">
    <property type="entry name" value="WHTH_GntR"/>
    <property type="match status" value="1"/>
</dbReference>
<dbReference type="Pfam" id="PF00392">
    <property type="entry name" value="GntR"/>
    <property type="match status" value="1"/>
</dbReference>
<dbReference type="Proteomes" id="UP000177701">
    <property type="component" value="Unassembled WGS sequence"/>
</dbReference>
<dbReference type="EMBL" id="MEYH01000054">
    <property type="protein sequence ID" value="OGD15523.1"/>
    <property type="molecule type" value="Genomic_DNA"/>
</dbReference>
<dbReference type="SUPFAM" id="SSF46785">
    <property type="entry name" value="Winged helix' DNA-binding domain"/>
    <property type="match status" value="1"/>
</dbReference>
<protein>
    <recommendedName>
        <fullName evidence="4">HTH gntR-type domain-containing protein</fullName>
    </recommendedName>
</protein>
<keyword evidence="2" id="KW-0238">DNA-binding</keyword>
<dbReference type="GO" id="GO:0003677">
    <property type="term" value="F:DNA binding"/>
    <property type="evidence" value="ECO:0007669"/>
    <property type="project" value="UniProtKB-KW"/>
</dbReference>
<dbReference type="PANTHER" id="PTHR44846">
    <property type="entry name" value="MANNOSYL-D-GLYCERATE TRANSPORT/METABOLISM SYSTEM REPRESSOR MNGR-RELATED"/>
    <property type="match status" value="1"/>
</dbReference>
<gene>
    <name evidence="5" type="ORF">A2V47_01965</name>
</gene>
<dbReference type="PRINTS" id="PR00035">
    <property type="entry name" value="HTHGNTR"/>
</dbReference>
<dbReference type="InterPro" id="IPR000524">
    <property type="entry name" value="Tscrpt_reg_HTH_GntR"/>
</dbReference>
<dbReference type="STRING" id="1797291.A2V47_01965"/>
<dbReference type="InterPro" id="IPR011663">
    <property type="entry name" value="UTRA"/>
</dbReference>
<evidence type="ECO:0000259" key="4">
    <source>
        <dbReference type="PROSITE" id="PS50949"/>
    </source>
</evidence>
<dbReference type="InterPro" id="IPR028978">
    <property type="entry name" value="Chorismate_lyase_/UTRA_dom_sf"/>
</dbReference>
<keyword evidence="3" id="KW-0804">Transcription</keyword>
<dbReference type="Gene3D" id="1.10.10.10">
    <property type="entry name" value="Winged helix-like DNA-binding domain superfamily/Winged helix DNA-binding domain"/>
    <property type="match status" value="1"/>
</dbReference>
<sequence length="251" mass="29209">MIKINVSTLDKNSPIPLYFQLEEILKERIETAELKPGDLLSSEKELSEKYQISRPTIRQALRGLVNEGLLYREKGKGTFIAKPKIDYGFIQRLTTFYDDMVEKGYTTKTKIVKQEIKEVRGAIAKKLNIPKGEKIIFLHRIRFVENEPVVSVMNFIPYKLCPDLINEDLENKSLYRTLINKYELKPYKAEITLEPIVAEEHDAQILKIKIGAPMQLMQNITYTKDNIAMDYFESRFRGDKGKVRVVLYNEI</sequence>
<comment type="caution">
    <text evidence="5">The sequence shown here is derived from an EMBL/GenBank/DDBJ whole genome shotgun (WGS) entry which is preliminary data.</text>
</comment>
<dbReference type="AlphaFoldDB" id="A0A1F5AAE9"/>
<dbReference type="InterPro" id="IPR050679">
    <property type="entry name" value="Bact_HTH_transcr_reg"/>
</dbReference>
<dbReference type="PANTHER" id="PTHR44846:SF1">
    <property type="entry name" value="MANNOSYL-D-GLYCERATE TRANSPORT_METABOLISM SYSTEM REPRESSOR MNGR-RELATED"/>
    <property type="match status" value="1"/>
</dbReference>
<dbReference type="InterPro" id="IPR036390">
    <property type="entry name" value="WH_DNA-bd_sf"/>
</dbReference>
<reference evidence="5 6" key="1">
    <citation type="journal article" date="2016" name="Nat. Commun.">
        <title>Thousands of microbial genomes shed light on interconnected biogeochemical processes in an aquifer system.</title>
        <authorList>
            <person name="Anantharaman K."/>
            <person name="Brown C.T."/>
            <person name="Hug L.A."/>
            <person name="Sharon I."/>
            <person name="Castelle C.J."/>
            <person name="Probst A.J."/>
            <person name="Thomas B.C."/>
            <person name="Singh A."/>
            <person name="Wilkins M.J."/>
            <person name="Karaoz U."/>
            <person name="Brodie E.L."/>
            <person name="Williams K.H."/>
            <person name="Hubbard S.S."/>
            <person name="Banfield J.F."/>
        </authorList>
    </citation>
    <scope>NUCLEOTIDE SEQUENCE [LARGE SCALE GENOMIC DNA]</scope>
</reference>
<dbReference type="SMART" id="SM00345">
    <property type="entry name" value="HTH_GNTR"/>
    <property type="match status" value="1"/>
</dbReference>
<feature type="domain" description="HTH gntR-type" evidence="4">
    <location>
        <begin position="15"/>
        <end position="83"/>
    </location>
</feature>
<dbReference type="SMART" id="SM00866">
    <property type="entry name" value="UTRA"/>
    <property type="match status" value="1"/>
</dbReference>
<evidence type="ECO:0000256" key="1">
    <source>
        <dbReference type="ARBA" id="ARBA00023015"/>
    </source>
</evidence>
<name>A0A1F5AAE9_9BACT</name>
<dbReference type="Pfam" id="PF07702">
    <property type="entry name" value="UTRA"/>
    <property type="match status" value="1"/>
</dbReference>
<keyword evidence="1" id="KW-0805">Transcription regulation</keyword>
<proteinExistence type="predicted"/>